<evidence type="ECO:0000259" key="1">
    <source>
        <dbReference type="Pfam" id="PF00651"/>
    </source>
</evidence>
<name>A0AAN5I6F9_9BILA</name>
<comment type="caution">
    <text evidence="2">The sequence shown here is derived from an EMBL/GenBank/DDBJ whole genome shotgun (WGS) entry which is preliminary data.</text>
</comment>
<dbReference type="PANTHER" id="PTHR22744">
    <property type="entry name" value="HELIX LOOP HELIX PROTEIN 21-RELATED"/>
    <property type="match status" value="1"/>
</dbReference>
<dbReference type="Gene3D" id="3.30.710.10">
    <property type="entry name" value="Potassium Channel Kv1.1, Chain A"/>
    <property type="match status" value="1"/>
</dbReference>
<dbReference type="Proteomes" id="UP001328107">
    <property type="component" value="Unassembled WGS sequence"/>
</dbReference>
<evidence type="ECO:0000313" key="3">
    <source>
        <dbReference type="Proteomes" id="UP001328107"/>
    </source>
</evidence>
<accession>A0AAN5I6F9</accession>
<reference evidence="3" key="1">
    <citation type="submission" date="2022-10" db="EMBL/GenBank/DDBJ databases">
        <title>Genome assembly of Pristionchus species.</title>
        <authorList>
            <person name="Yoshida K."/>
            <person name="Sommer R.J."/>
        </authorList>
    </citation>
    <scope>NUCLEOTIDE SEQUENCE [LARGE SCALE GENOMIC DNA]</scope>
    <source>
        <strain evidence="3">RS5460</strain>
    </source>
</reference>
<dbReference type="InterPro" id="IPR011333">
    <property type="entry name" value="SKP1/BTB/POZ_sf"/>
</dbReference>
<keyword evidence="3" id="KW-1185">Reference proteome</keyword>
<organism evidence="2 3">
    <name type="scientific">Pristionchus mayeri</name>
    <dbReference type="NCBI Taxonomy" id="1317129"/>
    <lineage>
        <taxon>Eukaryota</taxon>
        <taxon>Metazoa</taxon>
        <taxon>Ecdysozoa</taxon>
        <taxon>Nematoda</taxon>
        <taxon>Chromadorea</taxon>
        <taxon>Rhabditida</taxon>
        <taxon>Rhabditina</taxon>
        <taxon>Diplogasteromorpha</taxon>
        <taxon>Diplogasteroidea</taxon>
        <taxon>Neodiplogasteridae</taxon>
        <taxon>Pristionchus</taxon>
    </lineage>
</organism>
<protein>
    <recommendedName>
        <fullName evidence="1">BTB domain-containing protein</fullName>
    </recommendedName>
</protein>
<feature type="domain" description="BTB" evidence="1">
    <location>
        <begin position="1"/>
        <end position="78"/>
    </location>
</feature>
<gene>
    <name evidence="2" type="ORF">PMAYCL1PPCAC_24328</name>
</gene>
<dbReference type="CDD" id="cd18186">
    <property type="entry name" value="BTB_POZ_ZBTB_KLHL-like"/>
    <property type="match status" value="1"/>
</dbReference>
<dbReference type="AlphaFoldDB" id="A0AAN5I6F9"/>
<evidence type="ECO:0000313" key="2">
    <source>
        <dbReference type="EMBL" id="GMR54133.1"/>
    </source>
</evidence>
<dbReference type="PANTHER" id="PTHR22744:SF14">
    <property type="entry name" value="BTB DOMAIN-CONTAINING PROTEIN-RELATED"/>
    <property type="match status" value="1"/>
</dbReference>
<dbReference type="EMBL" id="BTRK01000005">
    <property type="protein sequence ID" value="GMR54133.1"/>
    <property type="molecule type" value="Genomic_DNA"/>
</dbReference>
<proteinExistence type="predicted"/>
<sequence length="150" mass="17745">MAFHSVFFKDLFFGVPKKENVKEEKVDGTTPEDFLILLGYLYRVDDTITVDNWEKLAKMALHFQIQVVKDAVEYFLMDHYEVAIWSDAKKLTIGDKYGMESYKEATLEGISYEHNVENLKKTEQYKGFTKELEDRIEERVEEIKKDKEKN</sequence>
<dbReference type="Pfam" id="PF00651">
    <property type="entry name" value="BTB"/>
    <property type="match status" value="1"/>
</dbReference>
<dbReference type="InterPro" id="IPR000210">
    <property type="entry name" value="BTB/POZ_dom"/>
</dbReference>
<dbReference type="SUPFAM" id="SSF54695">
    <property type="entry name" value="POZ domain"/>
    <property type="match status" value="1"/>
</dbReference>